<dbReference type="SUPFAM" id="SSF53098">
    <property type="entry name" value="Ribonuclease H-like"/>
    <property type="match status" value="1"/>
</dbReference>
<dbReference type="OMA" id="IANKSPY"/>
<name>A0A1S4ASX6_TOBAC</name>
<reference evidence="3" key="1">
    <citation type="journal article" date="2014" name="Nat. Commun.">
        <title>The tobacco genome sequence and its comparison with those of tomato and potato.</title>
        <authorList>
            <person name="Sierro N."/>
            <person name="Battey J.N."/>
            <person name="Ouadi S."/>
            <person name="Bakaher N."/>
            <person name="Bovet L."/>
            <person name="Willig A."/>
            <person name="Goepfert S."/>
            <person name="Peitsch M.C."/>
            <person name="Ivanov N.V."/>
        </authorList>
    </citation>
    <scope>NUCLEOTIDE SEQUENCE [LARGE SCALE GENOMIC DNA]</scope>
</reference>
<dbReference type="InterPro" id="IPR054722">
    <property type="entry name" value="PolX-like_BBD"/>
</dbReference>
<evidence type="ECO:0000256" key="1">
    <source>
        <dbReference type="ARBA" id="ARBA00022670"/>
    </source>
</evidence>
<dbReference type="Gene3D" id="3.30.420.10">
    <property type="entry name" value="Ribonuclease H-like superfamily/Ribonuclease H"/>
    <property type="match status" value="1"/>
</dbReference>
<dbReference type="PaxDb" id="4097-A0A1S4ASX6"/>
<reference evidence="4" key="2">
    <citation type="submission" date="2025-08" db="UniProtKB">
        <authorList>
            <consortium name="RefSeq"/>
        </authorList>
    </citation>
    <scope>IDENTIFICATION</scope>
</reference>
<dbReference type="GeneID" id="107801087"/>
<dbReference type="Pfam" id="PF25597">
    <property type="entry name" value="SH3_retrovirus"/>
    <property type="match status" value="1"/>
</dbReference>
<dbReference type="InterPro" id="IPR001584">
    <property type="entry name" value="Integrase_cat-core"/>
</dbReference>
<dbReference type="GO" id="GO:0006508">
    <property type="term" value="P:proteolysis"/>
    <property type="evidence" value="ECO:0007669"/>
    <property type="project" value="UniProtKB-KW"/>
</dbReference>
<dbReference type="InterPro" id="IPR012337">
    <property type="entry name" value="RNaseH-like_sf"/>
</dbReference>
<proteinExistence type="predicted"/>
<dbReference type="OrthoDB" id="1305730at2759"/>
<dbReference type="RefSeq" id="XP_016479842.1">
    <property type="nucleotide sequence ID" value="XM_016624356.1"/>
</dbReference>
<dbReference type="PANTHER" id="PTHR42648">
    <property type="entry name" value="TRANSPOSASE, PUTATIVE-RELATED"/>
    <property type="match status" value="1"/>
</dbReference>
<organism evidence="3 4">
    <name type="scientific">Nicotiana tabacum</name>
    <name type="common">Common tobacco</name>
    <dbReference type="NCBI Taxonomy" id="4097"/>
    <lineage>
        <taxon>Eukaryota</taxon>
        <taxon>Viridiplantae</taxon>
        <taxon>Streptophyta</taxon>
        <taxon>Embryophyta</taxon>
        <taxon>Tracheophyta</taxon>
        <taxon>Spermatophyta</taxon>
        <taxon>Magnoliopsida</taxon>
        <taxon>eudicotyledons</taxon>
        <taxon>Gunneridae</taxon>
        <taxon>Pentapetalae</taxon>
        <taxon>asterids</taxon>
        <taxon>lamiids</taxon>
        <taxon>Solanales</taxon>
        <taxon>Solanaceae</taxon>
        <taxon>Nicotianoideae</taxon>
        <taxon>Nicotianeae</taxon>
        <taxon>Nicotiana</taxon>
    </lineage>
</organism>
<dbReference type="PANTHER" id="PTHR42648:SF31">
    <property type="entry name" value="RNA-DIRECTED DNA POLYMERASE"/>
    <property type="match status" value="1"/>
</dbReference>
<dbReference type="PROSITE" id="PS50994">
    <property type="entry name" value="INTEGRASE"/>
    <property type="match status" value="1"/>
</dbReference>
<gene>
    <name evidence="4" type="primary">LOC107801087</name>
</gene>
<accession>A0A1S4ASX6</accession>
<dbReference type="GO" id="GO:0015074">
    <property type="term" value="P:DNA integration"/>
    <property type="evidence" value="ECO:0007669"/>
    <property type="project" value="InterPro"/>
</dbReference>
<dbReference type="Proteomes" id="UP000790787">
    <property type="component" value="Chromosome 20"/>
</dbReference>
<dbReference type="InterPro" id="IPR057670">
    <property type="entry name" value="SH3_retrovirus"/>
</dbReference>
<protein>
    <recommendedName>
        <fullName evidence="2">Integrase catalytic domain-containing protein</fullName>
    </recommendedName>
</protein>
<dbReference type="AlphaFoldDB" id="A0A1S4ASX6"/>
<dbReference type="GO" id="GO:0008233">
    <property type="term" value="F:peptidase activity"/>
    <property type="evidence" value="ECO:0007669"/>
    <property type="project" value="UniProtKB-KW"/>
</dbReference>
<evidence type="ECO:0000313" key="4">
    <source>
        <dbReference type="RefSeq" id="XP_016479842.1"/>
    </source>
</evidence>
<dbReference type="InterPro" id="IPR039537">
    <property type="entry name" value="Retrotran_Ty1/copia-like"/>
</dbReference>
<keyword evidence="1" id="KW-0645">Protease</keyword>
<dbReference type="GO" id="GO:0003676">
    <property type="term" value="F:nucleic acid binding"/>
    <property type="evidence" value="ECO:0007669"/>
    <property type="project" value="InterPro"/>
</dbReference>
<keyword evidence="1" id="KW-0378">Hydrolase</keyword>
<evidence type="ECO:0000313" key="3">
    <source>
        <dbReference type="Proteomes" id="UP000790787"/>
    </source>
</evidence>
<dbReference type="InterPro" id="IPR036397">
    <property type="entry name" value="RNaseH_sf"/>
</dbReference>
<sequence>MVDGTSSKDKFPDAMGNHWERVNAIVLSWLMNSMAKGLLGGIMYASSAQTVWEDLAERFNKVDGSRTLNLHKEIATLTQGSASVSVYFSKLKDLWEEFEALVPAPECDCPKSRDFVNYLQKLRLYQFLMGLNESYSQARSQILIKISLSTVNQAYALIVSDESQKSVAANSGIVGANPVGNFEVAMYTRHGAGGQGQSLLDTLKSSDKKKRGYNAAHNVKFLNENVDNQNQNSNTLTVAYGKNTSGLKQSACGSQVSYGQGLEEVATQLRNFTFSKDQYDQIVQLLNKGVASTSINNEDSAANTTGTDTNTTLLISNGSQDWIIDTGATNHMVSDTSLLSESTIIQTVNPKKVLLPNEDVSLVTHTGAISISDKSTIPNVFHDLFTGKVREIGKEVRGLYILLARLARNRQKAEYIARGLTAEEFSKVIKVIRTDNGTGFVNSLCEQLFKNLGMIHQKTCAYTPQQNGVAERKHRHVLEITRAIRLQANIPIKFWGHCILAAVYILNRLPSSVIANKSPYKRLYNRKPSLKHLRLLGCLCFAKVVQEQDKLMSRSRVSVHMGYSEVHKGYVLYDLGSKSFFINRDVIFKENIFPFKRAESSSTSIFLDTTTNVESYMHNSDAFLEQRFNTLTDTRNSRNSTTANDSVAENYNSESVQDFQNHNTTEEDIQTYQNYHSTTEGESQAQQNCQSLSTAAPHNRNQVISNELTTRKSTRDKQPPVWLKDFVSLNIHQERKYTLELIAEVGLTAAKPSTTPIDINTKLTTKQYDEHISNDGRIFEDPTVDQTAYQRLIGKLLYLTVTRLDIIYGVQTLSQFLQQLKKSHMEVALRIVNM</sequence>
<dbReference type="KEGG" id="nta:107801087"/>
<keyword evidence="3" id="KW-1185">Reference proteome</keyword>
<dbReference type="Pfam" id="PF22936">
    <property type="entry name" value="Pol_BBD"/>
    <property type="match status" value="1"/>
</dbReference>
<evidence type="ECO:0000259" key="2">
    <source>
        <dbReference type="PROSITE" id="PS50994"/>
    </source>
</evidence>